<evidence type="ECO:0000256" key="2">
    <source>
        <dbReference type="SAM" id="Phobius"/>
    </source>
</evidence>
<keyword evidence="4" id="KW-1185">Reference proteome</keyword>
<reference evidence="3 4" key="1">
    <citation type="submission" date="2018-11" db="EMBL/GenBank/DDBJ databases">
        <authorList>
            <consortium name="Pathogen Informatics"/>
        </authorList>
    </citation>
    <scope>NUCLEOTIDE SEQUENCE [LARGE SCALE GENOMIC DNA]</scope>
</reference>
<proteinExistence type="predicted"/>
<organism evidence="3 4">
    <name type="scientific">Dibothriocephalus latus</name>
    <name type="common">Fish tapeworm</name>
    <name type="synonym">Diphyllobothrium latum</name>
    <dbReference type="NCBI Taxonomy" id="60516"/>
    <lineage>
        <taxon>Eukaryota</taxon>
        <taxon>Metazoa</taxon>
        <taxon>Spiralia</taxon>
        <taxon>Lophotrochozoa</taxon>
        <taxon>Platyhelminthes</taxon>
        <taxon>Cestoda</taxon>
        <taxon>Eucestoda</taxon>
        <taxon>Diphyllobothriidea</taxon>
        <taxon>Diphyllobothriidae</taxon>
        <taxon>Dibothriocephalus</taxon>
    </lineage>
</organism>
<evidence type="ECO:0000313" key="4">
    <source>
        <dbReference type="Proteomes" id="UP000281553"/>
    </source>
</evidence>
<dbReference type="OrthoDB" id="364224at2759"/>
<feature type="repeat" description="WD" evidence="1">
    <location>
        <begin position="1"/>
        <end position="13"/>
    </location>
</feature>
<gene>
    <name evidence="3" type="ORF">DILT_LOCUS19223</name>
</gene>
<protein>
    <submittedName>
        <fullName evidence="3">Uncharacterized protein</fullName>
    </submittedName>
</protein>
<dbReference type="EMBL" id="UYRU01109615">
    <property type="protein sequence ID" value="VDN43925.1"/>
    <property type="molecule type" value="Genomic_DNA"/>
</dbReference>
<dbReference type="PROSITE" id="PS50082">
    <property type="entry name" value="WD_REPEATS_2"/>
    <property type="match status" value="1"/>
</dbReference>
<dbReference type="Proteomes" id="UP000281553">
    <property type="component" value="Unassembled WGS sequence"/>
</dbReference>
<keyword evidence="2" id="KW-1133">Transmembrane helix</keyword>
<keyword evidence="2" id="KW-0812">Transmembrane</keyword>
<feature type="transmembrane region" description="Helical" evidence="2">
    <location>
        <begin position="96"/>
        <end position="115"/>
    </location>
</feature>
<name>A0A3P7NM15_DIBLA</name>
<keyword evidence="2" id="KW-0472">Membrane</keyword>
<evidence type="ECO:0000313" key="3">
    <source>
        <dbReference type="EMBL" id="VDN43925.1"/>
    </source>
</evidence>
<keyword evidence="1" id="KW-0853">WD repeat</keyword>
<dbReference type="AlphaFoldDB" id="A0A3P7NM15"/>
<evidence type="ECO:0000256" key="1">
    <source>
        <dbReference type="PROSITE-ProRule" id="PRU00221"/>
    </source>
</evidence>
<accession>A0A3P7NM15</accession>
<sequence>MASTGDDGTVRLWRANFLNVWHPVSVVTPGGSAAPEIGLPIPPPLFAAAATVVSEQSQSSLLGVSRGIPLDGSNPVKQVSSETSVSTLGSGIQSGMSFTFLPAFPLYAYLALFLLD</sequence>
<dbReference type="InterPro" id="IPR001680">
    <property type="entry name" value="WD40_rpt"/>
</dbReference>